<protein>
    <submittedName>
        <fullName evidence="1">Uncharacterized protein</fullName>
    </submittedName>
</protein>
<reference evidence="1 2" key="1">
    <citation type="submission" date="2023-01" db="EMBL/GenBank/DDBJ databases">
        <authorList>
            <person name="Kreplak J."/>
        </authorList>
    </citation>
    <scope>NUCLEOTIDE SEQUENCE [LARGE SCALE GENOMIC DNA]</scope>
</reference>
<sequence>MTATGAPPSQRLRDTTTTNLFFDLFHFSHSDSIIFNVVTITRASRGGSISSPLLTALFFIRDALPILPSKLTQQLRSPPIQLISPTGELQRSFKIEENPRNAIQVDDD</sequence>
<accession>A0AAV1AQJ2</accession>
<proteinExistence type="predicted"/>
<organism evidence="1 2">
    <name type="scientific">Vicia faba</name>
    <name type="common">Broad bean</name>
    <name type="synonym">Faba vulgaris</name>
    <dbReference type="NCBI Taxonomy" id="3906"/>
    <lineage>
        <taxon>Eukaryota</taxon>
        <taxon>Viridiplantae</taxon>
        <taxon>Streptophyta</taxon>
        <taxon>Embryophyta</taxon>
        <taxon>Tracheophyta</taxon>
        <taxon>Spermatophyta</taxon>
        <taxon>Magnoliopsida</taxon>
        <taxon>eudicotyledons</taxon>
        <taxon>Gunneridae</taxon>
        <taxon>Pentapetalae</taxon>
        <taxon>rosids</taxon>
        <taxon>fabids</taxon>
        <taxon>Fabales</taxon>
        <taxon>Fabaceae</taxon>
        <taxon>Papilionoideae</taxon>
        <taxon>50 kb inversion clade</taxon>
        <taxon>NPAAA clade</taxon>
        <taxon>Hologalegina</taxon>
        <taxon>IRL clade</taxon>
        <taxon>Fabeae</taxon>
        <taxon>Vicia</taxon>
    </lineage>
</organism>
<dbReference type="Proteomes" id="UP001157006">
    <property type="component" value="Chromosome 4"/>
</dbReference>
<dbReference type="AlphaFoldDB" id="A0AAV1AQJ2"/>
<dbReference type="EMBL" id="OX451739">
    <property type="protein sequence ID" value="CAI8611463.1"/>
    <property type="molecule type" value="Genomic_DNA"/>
</dbReference>
<keyword evidence="2" id="KW-1185">Reference proteome</keyword>
<name>A0AAV1AQJ2_VICFA</name>
<evidence type="ECO:0000313" key="2">
    <source>
        <dbReference type="Proteomes" id="UP001157006"/>
    </source>
</evidence>
<gene>
    <name evidence="1" type="ORF">VFH_IV230520</name>
</gene>
<evidence type="ECO:0000313" key="1">
    <source>
        <dbReference type="EMBL" id="CAI8611463.1"/>
    </source>
</evidence>